<dbReference type="InterPro" id="IPR002376">
    <property type="entry name" value="Formyl_transf_N"/>
</dbReference>
<dbReference type="EC" id="2.1.2.9" evidence="1"/>
<feature type="region of interest" description="Disordered" evidence="2">
    <location>
        <begin position="343"/>
        <end position="365"/>
    </location>
</feature>
<dbReference type="Proteomes" id="UP000660729">
    <property type="component" value="Unassembled WGS sequence"/>
</dbReference>
<dbReference type="Pfam" id="PF00551">
    <property type="entry name" value="Formyl_trans_N"/>
    <property type="match status" value="1"/>
</dbReference>
<reference evidence="4" key="1">
    <citation type="submission" date="2020-04" db="EMBL/GenBank/DDBJ databases">
        <title>Draft genome resource of the tomato pathogen Pseudocercospora fuligena.</title>
        <authorList>
            <person name="Zaccaron A."/>
        </authorList>
    </citation>
    <scope>NUCLEOTIDE SEQUENCE</scope>
    <source>
        <strain evidence="4">PF001</strain>
    </source>
</reference>
<proteinExistence type="predicted"/>
<organism evidence="4 5">
    <name type="scientific">Pseudocercospora fuligena</name>
    <dbReference type="NCBI Taxonomy" id="685502"/>
    <lineage>
        <taxon>Eukaryota</taxon>
        <taxon>Fungi</taxon>
        <taxon>Dikarya</taxon>
        <taxon>Ascomycota</taxon>
        <taxon>Pezizomycotina</taxon>
        <taxon>Dothideomycetes</taxon>
        <taxon>Dothideomycetidae</taxon>
        <taxon>Mycosphaerellales</taxon>
        <taxon>Mycosphaerellaceae</taxon>
        <taxon>Pseudocercospora</taxon>
    </lineage>
</organism>
<protein>
    <recommendedName>
        <fullName evidence="1">methionyl-tRNA formyltransferase</fullName>
        <ecNumber evidence="1">2.1.2.9</ecNumber>
    </recommendedName>
</protein>
<feature type="domain" description="Formyl transferase N-terminal" evidence="3">
    <location>
        <begin position="49"/>
        <end position="213"/>
    </location>
</feature>
<evidence type="ECO:0000313" key="5">
    <source>
        <dbReference type="Proteomes" id="UP000660729"/>
    </source>
</evidence>
<dbReference type="GO" id="GO:0004479">
    <property type="term" value="F:methionyl-tRNA formyltransferase activity"/>
    <property type="evidence" value="ECO:0007669"/>
    <property type="project" value="UniProtKB-EC"/>
</dbReference>
<dbReference type="OrthoDB" id="10268103at2759"/>
<name>A0A8H6VFV0_9PEZI</name>
<sequence length="365" mass="40356">MLLLFRASRHLRSRRAFPSAVQIRSLSVAKKVHDPLRILFCGADDFSSHSLRALHELKEQKPEMVASIDVVCRPDKRTGRGLKHIREVPIKSTAQSLNLPIHQLDTFTGWNPPSPIDLIVAVSFGLLVPGRLLRNAKYGGLNVHPSLLPDLRGPSPLQYALMLGRNKTGVSLQTMHPTKFDHGIVLAQDEYHIPADCTLEHLSSTLGQKGAVLLRSAIENAAFVEPRSAEVINTAHPENLDHAPKITKEDAKIDWRTWTADKVIRYGRVLELWDETVHQACFPEKAARLKYHGPWRIVDPEVISIASTGAISGPGQPVAFREHGRKETYLAISSADDKLVTPSSASIEGKKERGGVQALTQALSR</sequence>
<gene>
    <name evidence="4" type="ORF">HII31_09860</name>
</gene>
<evidence type="ECO:0000259" key="3">
    <source>
        <dbReference type="Pfam" id="PF00551"/>
    </source>
</evidence>
<evidence type="ECO:0000256" key="1">
    <source>
        <dbReference type="ARBA" id="ARBA00012261"/>
    </source>
</evidence>
<dbReference type="SUPFAM" id="SSF53328">
    <property type="entry name" value="Formyltransferase"/>
    <property type="match status" value="1"/>
</dbReference>
<evidence type="ECO:0000313" key="4">
    <source>
        <dbReference type="EMBL" id="KAF7188937.1"/>
    </source>
</evidence>
<dbReference type="AlphaFoldDB" id="A0A8H6VFV0"/>
<dbReference type="PANTHER" id="PTHR11138">
    <property type="entry name" value="METHIONYL-TRNA FORMYLTRANSFERASE"/>
    <property type="match status" value="1"/>
</dbReference>
<dbReference type="InterPro" id="IPR041711">
    <property type="entry name" value="Met-tRNA-FMT_N"/>
</dbReference>
<accession>A0A8H6VFV0</accession>
<dbReference type="CDD" id="cd08646">
    <property type="entry name" value="FMT_core_Met-tRNA-FMT_N"/>
    <property type="match status" value="1"/>
</dbReference>
<dbReference type="PANTHER" id="PTHR11138:SF5">
    <property type="entry name" value="METHIONYL-TRNA FORMYLTRANSFERASE, MITOCHONDRIAL"/>
    <property type="match status" value="1"/>
</dbReference>
<evidence type="ECO:0000256" key="2">
    <source>
        <dbReference type="SAM" id="MobiDB-lite"/>
    </source>
</evidence>
<dbReference type="InterPro" id="IPR036477">
    <property type="entry name" value="Formyl_transf_N_sf"/>
</dbReference>
<keyword evidence="4" id="KW-0808">Transferase</keyword>
<dbReference type="GO" id="GO:0005739">
    <property type="term" value="C:mitochondrion"/>
    <property type="evidence" value="ECO:0007669"/>
    <property type="project" value="TreeGrafter"/>
</dbReference>
<dbReference type="EMBL" id="JABCIY010000204">
    <property type="protein sequence ID" value="KAF7188937.1"/>
    <property type="molecule type" value="Genomic_DNA"/>
</dbReference>
<comment type="caution">
    <text evidence="4">The sequence shown here is derived from an EMBL/GenBank/DDBJ whole genome shotgun (WGS) entry which is preliminary data.</text>
</comment>
<keyword evidence="5" id="KW-1185">Reference proteome</keyword>
<dbReference type="Gene3D" id="3.40.50.12230">
    <property type="match status" value="1"/>
</dbReference>